<dbReference type="PROSITE" id="PS50111">
    <property type="entry name" value="CHEMOTAXIS_TRANSDUC_2"/>
    <property type="match status" value="1"/>
</dbReference>
<dbReference type="Proteomes" id="UP000628710">
    <property type="component" value="Unassembled WGS sequence"/>
</dbReference>
<evidence type="ECO:0000256" key="3">
    <source>
        <dbReference type="PROSITE-ProRule" id="PRU00284"/>
    </source>
</evidence>
<dbReference type="SUPFAM" id="SSF58104">
    <property type="entry name" value="Methyl-accepting chemotaxis protein (MCP) signaling domain"/>
    <property type="match status" value="1"/>
</dbReference>
<dbReference type="Pfam" id="PF00015">
    <property type="entry name" value="MCPsignal"/>
    <property type="match status" value="1"/>
</dbReference>
<dbReference type="GO" id="GO:0004888">
    <property type="term" value="F:transmembrane signaling receptor activity"/>
    <property type="evidence" value="ECO:0007669"/>
    <property type="project" value="TreeGrafter"/>
</dbReference>
<dbReference type="InterPro" id="IPR004089">
    <property type="entry name" value="MCPsignal_dom"/>
</dbReference>
<dbReference type="SMART" id="SM00283">
    <property type="entry name" value="MA"/>
    <property type="match status" value="1"/>
</dbReference>
<dbReference type="GO" id="GO:0007165">
    <property type="term" value="P:signal transduction"/>
    <property type="evidence" value="ECO:0007669"/>
    <property type="project" value="UniProtKB-KW"/>
</dbReference>
<keyword evidence="8" id="KW-1185">Reference proteome</keyword>
<feature type="transmembrane region" description="Helical" evidence="4">
    <location>
        <begin position="292"/>
        <end position="314"/>
    </location>
</feature>
<comment type="caution">
    <text evidence="7">The sequence shown here is derived from an EMBL/GenBank/DDBJ whole genome shotgun (WGS) entry which is preliminary data.</text>
</comment>
<dbReference type="InterPro" id="IPR024478">
    <property type="entry name" value="HlyB_4HB_MCP"/>
</dbReference>
<evidence type="ECO:0000259" key="5">
    <source>
        <dbReference type="PROSITE" id="PS50111"/>
    </source>
</evidence>
<accession>A0A934JPX2</accession>
<keyword evidence="4" id="KW-1133">Transmembrane helix</keyword>
<dbReference type="EMBL" id="JAEMNX010000001">
    <property type="protein sequence ID" value="MBJ7536252.1"/>
    <property type="molecule type" value="Genomic_DNA"/>
</dbReference>
<dbReference type="PANTHER" id="PTHR43531">
    <property type="entry name" value="PROTEIN ICFG"/>
    <property type="match status" value="1"/>
</dbReference>
<evidence type="ECO:0000313" key="8">
    <source>
        <dbReference type="Proteomes" id="UP000628710"/>
    </source>
</evidence>
<dbReference type="Pfam" id="PF12729">
    <property type="entry name" value="4HB_MCP_1"/>
    <property type="match status" value="1"/>
</dbReference>
<dbReference type="GO" id="GO:0005886">
    <property type="term" value="C:plasma membrane"/>
    <property type="evidence" value="ECO:0007669"/>
    <property type="project" value="TreeGrafter"/>
</dbReference>
<feature type="domain" description="Methyl-accepting transducer" evidence="5">
    <location>
        <begin position="415"/>
        <end position="644"/>
    </location>
</feature>
<dbReference type="AlphaFoldDB" id="A0A934JPX2"/>
<keyword evidence="4" id="KW-0812">Transmembrane</keyword>
<keyword evidence="1" id="KW-0145">Chemotaxis</keyword>
<gene>
    <name evidence="7" type="ORF">I8J31_01015</name>
</gene>
<dbReference type="InterPro" id="IPR032255">
    <property type="entry name" value="HBM"/>
</dbReference>
<evidence type="ECO:0000256" key="2">
    <source>
        <dbReference type="ARBA" id="ARBA00029447"/>
    </source>
</evidence>
<keyword evidence="4" id="KW-0472">Membrane</keyword>
<evidence type="ECO:0000313" key="7">
    <source>
        <dbReference type="EMBL" id="MBJ7536252.1"/>
    </source>
</evidence>
<organism evidence="7 8">
    <name type="scientific">Marinomonas transparens</name>
    <dbReference type="NCBI Taxonomy" id="2795388"/>
    <lineage>
        <taxon>Bacteria</taxon>
        <taxon>Pseudomonadati</taxon>
        <taxon>Pseudomonadota</taxon>
        <taxon>Gammaproteobacteria</taxon>
        <taxon>Oceanospirillales</taxon>
        <taxon>Oceanospirillaceae</taxon>
        <taxon>Marinomonas</taxon>
    </lineage>
</organism>
<sequence length="662" mass="71202">MFSFTQKLYIGFTVLLMLLCLVAVTSYMALGNASSGFGDYRSLARATNAVGRVQANMLMVRMNVKDFIITSDQKDKDEFDFYWEKTQSYMDEATKDIMDPERANTINEVAALLTQYNEGFQQVITLKAQRNDLVGNVLDKNGPLIEKNLTKILISAKEDGDMSAAYNASLATRSLLLARLYALKFLNGNSQAAVDRVQKEFSDINMQLTILDKELQNPTRRALLKEVQEGLSLYENAFDQVVKAIIDRNVIINDTLNTIGPVIAKMAEDLKLSIKKDQDLLGPEVQSSNGKAIIIIELLVVIAVVIGVTIALLITRSTTKSLGGDPEMVTGVVRRVSEGDLSADLPDNNEDKESLYAAIRVMVNSLKDKAALAQRIADGDLSTQVVLASEKDVLGQALKDMVKNLNRVLLDIQNSGEQIALGSSEVSGVSRSLAEGATQQKDHLQTIAAALEQLSTQTNENATSANEARQLAETAQKAVSEGQDYMREMVAAMNEIKEAGESIAAFIKTIDEIAEQTNLLALNAAIEAARAGEQGRGFAVVADEVRGLASRSTDAASETAKLILLSSTKTENGVAIAENTEKSLQAVFAGINDTAALVSGIATASNEQALAVDEVTQAITSVGGVVEMNAAASVEGAAASEELSHQTVSMKETMSHFSLAQN</sequence>
<evidence type="ECO:0000256" key="1">
    <source>
        <dbReference type="ARBA" id="ARBA00022500"/>
    </source>
</evidence>
<evidence type="ECO:0000259" key="6">
    <source>
        <dbReference type="PROSITE" id="PS51753"/>
    </source>
</evidence>
<protein>
    <submittedName>
        <fullName evidence="7">MCP four helix bundle domain-containing protein</fullName>
    </submittedName>
</protein>
<dbReference type="GO" id="GO:0006935">
    <property type="term" value="P:chemotaxis"/>
    <property type="evidence" value="ECO:0007669"/>
    <property type="project" value="UniProtKB-KW"/>
</dbReference>
<comment type="similarity">
    <text evidence="2">Belongs to the methyl-accepting chemotaxis (MCP) protein family.</text>
</comment>
<name>A0A934JPX2_9GAMM</name>
<reference evidence="7" key="1">
    <citation type="submission" date="2020-12" db="EMBL/GenBank/DDBJ databases">
        <title>Marinomonas arctica sp. nov., a psychrotolerant bacterium isolated from the Arctic.</title>
        <authorList>
            <person name="Zhang Y."/>
        </authorList>
    </citation>
    <scope>NUCLEOTIDE SEQUENCE</scope>
    <source>
        <strain evidence="7">C1424</strain>
    </source>
</reference>
<dbReference type="PROSITE" id="PS51753">
    <property type="entry name" value="HBM"/>
    <property type="match status" value="1"/>
</dbReference>
<dbReference type="PANTHER" id="PTHR43531:SF11">
    <property type="entry name" value="METHYL-ACCEPTING CHEMOTAXIS PROTEIN 3"/>
    <property type="match status" value="1"/>
</dbReference>
<dbReference type="RefSeq" id="WP_199466325.1">
    <property type="nucleotide sequence ID" value="NZ_JAEMNX010000001.1"/>
</dbReference>
<dbReference type="Gene3D" id="1.10.287.950">
    <property type="entry name" value="Methyl-accepting chemotaxis protein"/>
    <property type="match status" value="1"/>
</dbReference>
<dbReference type="InterPro" id="IPR051310">
    <property type="entry name" value="MCP_chemotaxis"/>
</dbReference>
<proteinExistence type="inferred from homology"/>
<dbReference type="SMART" id="SM01358">
    <property type="entry name" value="HBM"/>
    <property type="match status" value="1"/>
</dbReference>
<keyword evidence="3" id="KW-0807">Transducer</keyword>
<evidence type="ECO:0000256" key="4">
    <source>
        <dbReference type="SAM" id="Phobius"/>
    </source>
</evidence>
<feature type="domain" description="HBM" evidence="6">
    <location>
        <begin position="42"/>
        <end position="282"/>
    </location>
</feature>